<feature type="chain" id="PRO_5038650376" description="Major fimbrial subunit protein N-terminal domain-containing protein" evidence="1">
    <location>
        <begin position="27"/>
        <end position="446"/>
    </location>
</feature>
<reference evidence="2" key="1">
    <citation type="journal article" date="2021" name="PeerJ">
        <title>Extensive microbial diversity within the chicken gut microbiome revealed by metagenomics and culture.</title>
        <authorList>
            <person name="Gilroy R."/>
            <person name="Ravi A."/>
            <person name="Getino M."/>
            <person name="Pursley I."/>
            <person name="Horton D.L."/>
            <person name="Alikhan N.F."/>
            <person name="Baker D."/>
            <person name="Gharbi K."/>
            <person name="Hall N."/>
            <person name="Watson M."/>
            <person name="Adriaenssens E.M."/>
            <person name="Foster-Nyarko E."/>
            <person name="Jarju S."/>
            <person name="Secka A."/>
            <person name="Antonio M."/>
            <person name="Oren A."/>
            <person name="Chaudhuri R.R."/>
            <person name="La Ragione R."/>
            <person name="Hildebrand F."/>
            <person name="Pallen M.J."/>
        </authorList>
    </citation>
    <scope>NUCLEOTIDE SEQUENCE</scope>
    <source>
        <strain evidence="2">ChiHjej9B8-1298</strain>
    </source>
</reference>
<gene>
    <name evidence="2" type="ORF">H9814_11025</name>
</gene>
<keyword evidence="1" id="KW-0732">Signal</keyword>
<dbReference type="PROSITE" id="PS51257">
    <property type="entry name" value="PROKAR_LIPOPROTEIN"/>
    <property type="match status" value="1"/>
</dbReference>
<protein>
    <recommendedName>
        <fullName evidence="4">Major fimbrial subunit protein N-terminal domain-containing protein</fullName>
    </recommendedName>
</protein>
<feature type="signal peptide" evidence="1">
    <location>
        <begin position="1"/>
        <end position="26"/>
    </location>
</feature>
<sequence>MKTNHLIPLLLALLTLGACVSPQDEATDCQECNEQQIVIKLASDNAPATRAGRPLTSNQPNQDVDRVMLIVCGNDENNKNTIVYTKLLTHWMTTSDIYIDQNNRRGRTDRVRLREEERLDEGKYKVYAIAYTYKEDDTSNQTQYKVDDEGLNEYCESLEIGGTFNDNLILSLTNAPGEELFAGSQEFTVYDTGFTTQVVLNRQVAGIYLYVEDIPYYEGLAKLRLMPAADNDGLVLGQFANEDIAENGQETKGLYVMNGTNAKATTEDKQPLCEIKLADWLGENGVRKDGNLVSTENWKQPEDYYPKEKYAFKEGSFFGGSFVIPFAASETTTTNSLEIQLIKDDDSVIKDKKWRVTLPPADLTKQTNIYYWENNAFITTSSVTESVTNYSLLRNHLYYIGYKSTDKNAEQDIPQSLYDQVDIQLKVIAEWDIIYDMVLEPDSSRQ</sequence>
<comment type="caution">
    <text evidence="2">The sequence shown here is derived from an EMBL/GenBank/DDBJ whole genome shotgun (WGS) entry which is preliminary data.</text>
</comment>
<proteinExistence type="predicted"/>
<dbReference type="Proteomes" id="UP000824028">
    <property type="component" value="Unassembled WGS sequence"/>
</dbReference>
<dbReference type="EMBL" id="DXBX01000089">
    <property type="protein sequence ID" value="HIZ34044.1"/>
    <property type="molecule type" value="Genomic_DNA"/>
</dbReference>
<evidence type="ECO:0000256" key="1">
    <source>
        <dbReference type="SAM" id="SignalP"/>
    </source>
</evidence>
<organism evidence="2 3">
    <name type="scientific">Candidatus Bacteroides merdigallinarum</name>
    <dbReference type="NCBI Taxonomy" id="2838473"/>
    <lineage>
        <taxon>Bacteria</taxon>
        <taxon>Pseudomonadati</taxon>
        <taxon>Bacteroidota</taxon>
        <taxon>Bacteroidia</taxon>
        <taxon>Bacteroidales</taxon>
        <taxon>Bacteroidaceae</taxon>
        <taxon>Bacteroides</taxon>
    </lineage>
</organism>
<name>A0A9D2J376_9BACE</name>
<reference evidence="2" key="2">
    <citation type="submission" date="2021-04" db="EMBL/GenBank/DDBJ databases">
        <authorList>
            <person name="Gilroy R."/>
        </authorList>
    </citation>
    <scope>NUCLEOTIDE SEQUENCE</scope>
    <source>
        <strain evidence="2">ChiHjej9B8-1298</strain>
    </source>
</reference>
<evidence type="ECO:0000313" key="3">
    <source>
        <dbReference type="Proteomes" id="UP000824028"/>
    </source>
</evidence>
<evidence type="ECO:0000313" key="2">
    <source>
        <dbReference type="EMBL" id="HIZ34044.1"/>
    </source>
</evidence>
<evidence type="ECO:0008006" key="4">
    <source>
        <dbReference type="Google" id="ProtNLM"/>
    </source>
</evidence>
<dbReference type="AlphaFoldDB" id="A0A9D2J376"/>
<accession>A0A9D2J376</accession>